<evidence type="ECO:0000313" key="10">
    <source>
        <dbReference type="Proteomes" id="UP000095023"/>
    </source>
</evidence>
<gene>
    <name evidence="9" type="ORF">CANCADRAFT_130700</name>
</gene>
<dbReference type="AlphaFoldDB" id="A0A1E4TB06"/>
<evidence type="ECO:0000256" key="6">
    <source>
        <dbReference type="RuleBase" id="RU364071"/>
    </source>
</evidence>
<keyword evidence="10" id="KW-1185">Reference proteome</keyword>
<dbReference type="InterPro" id="IPR013528">
    <property type="entry name" value="HMG_CoA_synth_N"/>
</dbReference>
<feature type="binding site" evidence="5">
    <location>
        <position position="264"/>
    </location>
    <ligand>
        <name>CoA</name>
        <dbReference type="ChEBI" id="CHEBI:57287"/>
    </ligand>
</feature>
<dbReference type="GO" id="GO:0010142">
    <property type="term" value="P:farnesyl diphosphate biosynthetic process, mevalonate pathway"/>
    <property type="evidence" value="ECO:0007669"/>
    <property type="project" value="EnsemblFungi"/>
</dbReference>
<dbReference type="InterPro" id="IPR013746">
    <property type="entry name" value="HMG_CoA_synt_C_dom"/>
</dbReference>
<evidence type="ECO:0000256" key="1">
    <source>
        <dbReference type="ARBA" id="ARBA00007061"/>
    </source>
</evidence>
<dbReference type="GO" id="GO:0006084">
    <property type="term" value="P:acetyl-CoA metabolic process"/>
    <property type="evidence" value="ECO:0007669"/>
    <property type="project" value="EnsemblFungi"/>
</dbReference>
<evidence type="ECO:0000256" key="3">
    <source>
        <dbReference type="ARBA" id="ARBA00073381"/>
    </source>
</evidence>
<organism evidence="9 10">
    <name type="scientific">Tortispora caseinolytica NRRL Y-17796</name>
    <dbReference type="NCBI Taxonomy" id="767744"/>
    <lineage>
        <taxon>Eukaryota</taxon>
        <taxon>Fungi</taxon>
        <taxon>Dikarya</taxon>
        <taxon>Ascomycota</taxon>
        <taxon>Saccharomycotina</taxon>
        <taxon>Trigonopsidomycetes</taxon>
        <taxon>Trigonopsidales</taxon>
        <taxon>Trigonopsidaceae</taxon>
        <taxon>Tortispora</taxon>
    </lineage>
</organism>
<evidence type="ECO:0000256" key="4">
    <source>
        <dbReference type="PIRSR" id="PIRSR610122-1"/>
    </source>
</evidence>
<dbReference type="Pfam" id="PF08540">
    <property type="entry name" value="HMG_CoA_synt_C"/>
    <property type="match status" value="1"/>
</dbReference>
<sequence>MSRPQNIGIHAIEVYFPSRYVDQNDLEKFDNIPTGKYTIGLGQKKMAFVDDREDIYSLTLTVVSNLLRNYNIDPNSIGRLEVGTETVIDKAKSVKSVLMQLMGDNTDVEGIDNLNACYGGFAAFLNSVAWIESSAWDGRYALVVSGDIALYAKSAARPTGGAGAVAMLLGPNAPIVLEPIRGSHMEHAYDFYKADLNSEYPIVDGKYSLTCYTKSLDNAYNSFVRKLVKSREQLNGSADPLPELGIDFFDYTIFHAPNCKLVTKCYARLLYNDYLRNPDHPEFSSVPAEYKDLDQEASLADRNVEKTFMALAKERSAKRLTPSLFLPANSGNMYTATVFGALCSLLSQVPADQLLGKRIGGFSYGSGLASTFFSLIVKGDVSEIQKALNLEARLESRKSASPEEYEKAVDYREAVHAAKSYTPSGDIDSLFPNTYYLTAIDDLYRRSYAIKE</sequence>
<dbReference type="PROSITE" id="PS01226">
    <property type="entry name" value="HMG_COA_SYNTHASE"/>
    <property type="match status" value="1"/>
</dbReference>
<evidence type="ECO:0000259" key="8">
    <source>
        <dbReference type="Pfam" id="PF08540"/>
    </source>
</evidence>
<evidence type="ECO:0000313" key="9">
    <source>
        <dbReference type="EMBL" id="ODV88911.1"/>
    </source>
</evidence>
<dbReference type="InterPro" id="IPR016039">
    <property type="entry name" value="Thiolase-like"/>
</dbReference>
<dbReference type="SUPFAM" id="SSF53901">
    <property type="entry name" value="Thiolase-like"/>
    <property type="match status" value="2"/>
</dbReference>
<evidence type="ECO:0000256" key="2">
    <source>
        <dbReference type="ARBA" id="ARBA00022679"/>
    </source>
</evidence>
<dbReference type="EMBL" id="KV453843">
    <property type="protein sequence ID" value="ODV88911.1"/>
    <property type="molecule type" value="Genomic_DNA"/>
</dbReference>
<reference evidence="10" key="1">
    <citation type="submission" date="2016-02" db="EMBL/GenBank/DDBJ databases">
        <title>Comparative genomics of biotechnologically important yeasts.</title>
        <authorList>
            <consortium name="DOE Joint Genome Institute"/>
            <person name="Riley R."/>
            <person name="Haridas S."/>
            <person name="Wolfe K.H."/>
            <person name="Lopes M.R."/>
            <person name="Hittinger C.T."/>
            <person name="Goker M."/>
            <person name="Salamov A."/>
            <person name="Wisecaver J."/>
            <person name="Long T.M."/>
            <person name="Aerts A.L."/>
            <person name="Barry K."/>
            <person name="Choi C."/>
            <person name="Clum A."/>
            <person name="Coughlan A.Y."/>
            <person name="Deshpande S."/>
            <person name="Douglass A.P."/>
            <person name="Hanson S.J."/>
            <person name="Klenk H.-P."/>
            <person name="Labutti K."/>
            <person name="Lapidus A."/>
            <person name="Lindquist E."/>
            <person name="Lipzen A."/>
            <person name="Meier-Kolthoff J.P."/>
            <person name="Ohm R.A."/>
            <person name="Otillar R.P."/>
            <person name="Pangilinan J."/>
            <person name="Peng Y."/>
            <person name="Rokas A."/>
            <person name="Rosa C.A."/>
            <person name="Scheuner C."/>
            <person name="Sibirny A.A."/>
            <person name="Slot J.C."/>
            <person name="Stielow J.B."/>
            <person name="Sun H."/>
            <person name="Kurtzman C.P."/>
            <person name="Blackwell M."/>
            <person name="Jeffries T.W."/>
            <person name="Grigoriev I.V."/>
        </authorList>
    </citation>
    <scope>NUCLEOTIDE SEQUENCE [LARGE SCALE GENOMIC DNA]</scope>
    <source>
        <strain evidence="10">NRRL Y-17796</strain>
    </source>
</reference>
<feature type="domain" description="Hydroxymethylglutaryl-coenzyme A synthase N-terminal" evidence="7">
    <location>
        <begin position="3"/>
        <end position="174"/>
    </location>
</feature>
<accession>A0A1E4TB06</accession>
<dbReference type="CDD" id="cd00827">
    <property type="entry name" value="init_cond_enzymes"/>
    <property type="match status" value="1"/>
</dbReference>
<name>A0A1E4TB06_9ASCO</name>
<feature type="binding site" evidence="5">
    <location>
        <position position="260"/>
    </location>
    <ligand>
        <name>CoA</name>
        <dbReference type="ChEBI" id="CHEBI:57287"/>
    </ligand>
</feature>
<dbReference type="EC" id="2.3.3.10" evidence="6"/>
<protein>
    <recommendedName>
        <fullName evidence="3 6">Hydroxymethylglutaryl-CoA synthase</fullName>
        <shortName evidence="6">HMG-CoA synthase</shortName>
        <ecNumber evidence="6">2.3.3.10</ecNumber>
    </recommendedName>
    <alternativeName>
        <fullName evidence="6">3-hydroxy-3-methylglutaryl coenzyme A synthase</fullName>
    </alternativeName>
</protein>
<comment type="catalytic activity">
    <reaction evidence="6">
        <text>acetoacetyl-CoA + acetyl-CoA + H2O = (3S)-3-hydroxy-3-methylglutaryl-CoA + CoA + H(+)</text>
        <dbReference type="Rhea" id="RHEA:10188"/>
        <dbReference type="ChEBI" id="CHEBI:15377"/>
        <dbReference type="ChEBI" id="CHEBI:15378"/>
        <dbReference type="ChEBI" id="CHEBI:43074"/>
        <dbReference type="ChEBI" id="CHEBI:57286"/>
        <dbReference type="ChEBI" id="CHEBI:57287"/>
        <dbReference type="ChEBI" id="CHEBI:57288"/>
        <dbReference type="EC" id="2.3.3.10"/>
    </reaction>
</comment>
<keyword evidence="2 6" id="KW-0808">Transferase</keyword>
<feature type="active site" description="Proton donor/acceptor" evidence="4">
    <location>
        <position position="255"/>
    </location>
</feature>
<dbReference type="PANTHER" id="PTHR43323">
    <property type="entry name" value="3-HYDROXY-3-METHYLGLUTARYL COENZYME A SYNTHASE"/>
    <property type="match status" value="1"/>
</dbReference>
<proteinExistence type="inferred from homology"/>
<dbReference type="InterPro" id="IPR000590">
    <property type="entry name" value="HMG_CoA_synt_AS"/>
</dbReference>
<evidence type="ECO:0000259" key="7">
    <source>
        <dbReference type="Pfam" id="PF01154"/>
    </source>
</evidence>
<dbReference type="OrthoDB" id="1269963at2759"/>
<dbReference type="FunFam" id="3.40.47.10:FF:000008">
    <property type="entry name" value="3-hydroxy-3-methylglutaryl coenzyme A synthase"/>
    <property type="match status" value="1"/>
</dbReference>
<dbReference type="NCBIfam" id="TIGR01833">
    <property type="entry name" value="HMG-CoA-S_euk"/>
    <property type="match status" value="1"/>
</dbReference>
<feature type="active site" description="Acyl-thioester intermediate" evidence="4">
    <location>
        <position position="117"/>
    </location>
</feature>
<dbReference type="GO" id="GO:0006696">
    <property type="term" value="P:ergosterol biosynthetic process"/>
    <property type="evidence" value="ECO:0007669"/>
    <property type="project" value="EnsemblFungi"/>
</dbReference>
<dbReference type="Proteomes" id="UP000095023">
    <property type="component" value="Unassembled WGS sequence"/>
</dbReference>
<feature type="active site" description="Proton donor/acceptor" evidence="4">
    <location>
        <position position="85"/>
    </location>
</feature>
<feature type="binding site" evidence="5">
    <location>
        <position position="208"/>
    </location>
    <ligand>
        <name>CoA</name>
        <dbReference type="ChEBI" id="CHEBI:57287"/>
    </ligand>
</feature>
<dbReference type="Gene3D" id="3.40.47.10">
    <property type="match status" value="1"/>
</dbReference>
<evidence type="ECO:0000256" key="5">
    <source>
        <dbReference type="PIRSR" id="PIRSR610122-2"/>
    </source>
</evidence>
<dbReference type="Pfam" id="PF01154">
    <property type="entry name" value="HMG_CoA_synt_N"/>
    <property type="match status" value="1"/>
</dbReference>
<dbReference type="PANTHER" id="PTHR43323:SF2">
    <property type="entry name" value="HYDROXYMETHYLGLUTARYL-COA SYNTHASE"/>
    <property type="match status" value="1"/>
</dbReference>
<dbReference type="GO" id="GO:0004421">
    <property type="term" value="F:hydroxymethylglutaryl-CoA synthase activity"/>
    <property type="evidence" value="ECO:0007669"/>
    <property type="project" value="UniProtKB-EC"/>
</dbReference>
<dbReference type="InterPro" id="IPR010122">
    <property type="entry name" value="HMG_CoA_synthase_euk"/>
</dbReference>
<feature type="domain" description="Hydroxymethylglutaryl-coenzyme A synthase C-terminal" evidence="8">
    <location>
        <begin position="175"/>
        <end position="451"/>
    </location>
</feature>
<comment type="similarity">
    <text evidence="1 6">Belongs to the thiolase-like superfamily. HMG-CoA synthase family.</text>
</comment>
<comment type="function">
    <text evidence="6">Catalyzes the condensation of acetyl-CoA with acetoacetyl-CoA to form HMG-CoA.</text>
</comment>